<feature type="compositionally biased region" description="Basic and acidic residues" evidence="1">
    <location>
        <begin position="17"/>
        <end position="42"/>
    </location>
</feature>
<feature type="region of interest" description="Disordered" evidence="1">
    <location>
        <begin position="200"/>
        <end position="246"/>
    </location>
</feature>
<name>A0AAN7Y4D6_9EURO</name>
<evidence type="ECO:0000313" key="3">
    <source>
        <dbReference type="EMBL" id="KAK5082283.1"/>
    </source>
</evidence>
<keyword evidence="4" id="KW-1185">Reference proteome</keyword>
<dbReference type="AlphaFoldDB" id="A0AAN7Y4D6"/>
<feature type="region of interest" description="Disordered" evidence="1">
    <location>
        <begin position="1"/>
        <end position="45"/>
    </location>
</feature>
<dbReference type="Proteomes" id="UP001309876">
    <property type="component" value="Unassembled WGS sequence"/>
</dbReference>
<evidence type="ECO:0000256" key="1">
    <source>
        <dbReference type="SAM" id="MobiDB-lite"/>
    </source>
</evidence>
<proteinExistence type="predicted"/>
<protein>
    <recommendedName>
        <fullName evidence="2">RapZ C-terminal domain-containing protein</fullName>
    </recommendedName>
</protein>
<feature type="compositionally biased region" description="Acidic residues" evidence="1">
    <location>
        <begin position="203"/>
        <end position="217"/>
    </location>
</feature>
<dbReference type="InterPro" id="IPR053931">
    <property type="entry name" value="RapZ_C"/>
</dbReference>
<dbReference type="Pfam" id="PF22740">
    <property type="entry name" value="PapZ_C"/>
    <property type="match status" value="1"/>
</dbReference>
<evidence type="ECO:0000259" key="2">
    <source>
        <dbReference type="Pfam" id="PF22740"/>
    </source>
</evidence>
<feature type="domain" description="RapZ C-terminal" evidence="2">
    <location>
        <begin position="66"/>
        <end position="202"/>
    </location>
</feature>
<feature type="compositionally biased region" description="Basic residues" evidence="1">
    <location>
        <begin position="233"/>
        <end position="246"/>
    </location>
</feature>
<comment type="caution">
    <text evidence="3">The sequence shown here is derived from an EMBL/GenBank/DDBJ whole genome shotgun (WGS) entry which is preliminary data.</text>
</comment>
<gene>
    <name evidence="3" type="ORF">LTR05_007429</name>
</gene>
<organism evidence="3 4">
    <name type="scientific">Lithohypha guttulata</name>
    <dbReference type="NCBI Taxonomy" id="1690604"/>
    <lineage>
        <taxon>Eukaryota</taxon>
        <taxon>Fungi</taxon>
        <taxon>Dikarya</taxon>
        <taxon>Ascomycota</taxon>
        <taxon>Pezizomycotina</taxon>
        <taxon>Eurotiomycetes</taxon>
        <taxon>Chaetothyriomycetidae</taxon>
        <taxon>Chaetothyriales</taxon>
        <taxon>Trichomeriaceae</taxon>
        <taxon>Lithohypha</taxon>
    </lineage>
</organism>
<reference evidence="3 4" key="1">
    <citation type="submission" date="2023-08" db="EMBL/GenBank/DDBJ databases">
        <title>Black Yeasts Isolated from many extreme environments.</title>
        <authorList>
            <person name="Coleine C."/>
            <person name="Stajich J.E."/>
            <person name="Selbmann L."/>
        </authorList>
    </citation>
    <scope>NUCLEOTIDE SEQUENCE [LARGE SCALE GENOMIC DNA]</scope>
    <source>
        <strain evidence="3 4">CCFEE 5910</strain>
    </source>
</reference>
<sequence length="264" mass="29631">MKRVRTKSSDNAGNMEPPKKSKETTNGKRTQSPKDKQTESPKARQQLALITNNVNGTDHPAAKLNLKIISHGRVNGPLDDPEDGEEMLNFSVRDIPMPPAKLRKKYSGLSPRLRAEVFSEKQSRLKYDTIVTEMEKMMTVMETALTYDATHQEIDEETATTLIVSIQCEEGKHRSVSFAEELAQSDTTKRKNWTVIVEHRDLGDDDANGADEDDSDEPPTSPTTTRAKECVKTMKKKKDKNLKKARNMRLQVEVAESGAEDGFL</sequence>
<dbReference type="EMBL" id="JAVRRJ010000008">
    <property type="protein sequence ID" value="KAK5082283.1"/>
    <property type="molecule type" value="Genomic_DNA"/>
</dbReference>
<evidence type="ECO:0000313" key="4">
    <source>
        <dbReference type="Proteomes" id="UP001309876"/>
    </source>
</evidence>
<accession>A0AAN7Y4D6</accession>